<proteinExistence type="predicted"/>
<evidence type="ECO:0000313" key="1">
    <source>
        <dbReference type="EMBL" id="KIK35886.1"/>
    </source>
</evidence>
<sequence>MSSWCLTCVRVSKSPVDPSGLYSHTDEVSRLAWYSHVFMNYFRSALLLSSI</sequence>
<dbReference type="HOGENOM" id="CLU_3112241_0_0_1"/>
<dbReference type="AlphaFoldDB" id="A0A0D0A2E1"/>
<keyword evidence="2" id="KW-1185">Reference proteome</keyword>
<feature type="non-terminal residue" evidence="1">
    <location>
        <position position="51"/>
    </location>
</feature>
<name>A0A0D0A2E1_9AGAM</name>
<dbReference type="Proteomes" id="UP000054485">
    <property type="component" value="Unassembled WGS sequence"/>
</dbReference>
<reference evidence="2" key="2">
    <citation type="submission" date="2015-01" db="EMBL/GenBank/DDBJ databases">
        <title>Evolutionary Origins and Diversification of the Mycorrhizal Mutualists.</title>
        <authorList>
            <consortium name="DOE Joint Genome Institute"/>
            <consortium name="Mycorrhizal Genomics Consortium"/>
            <person name="Kohler A."/>
            <person name="Kuo A."/>
            <person name="Nagy L.G."/>
            <person name="Floudas D."/>
            <person name="Copeland A."/>
            <person name="Barry K.W."/>
            <person name="Cichocki N."/>
            <person name="Veneault-Fourrey C."/>
            <person name="LaButti K."/>
            <person name="Lindquist E.A."/>
            <person name="Lipzen A."/>
            <person name="Lundell T."/>
            <person name="Morin E."/>
            <person name="Murat C."/>
            <person name="Riley R."/>
            <person name="Ohm R."/>
            <person name="Sun H."/>
            <person name="Tunlid A."/>
            <person name="Henrissat B."/>
            <person name="Grigoriev I.V."/>
            <person name="Hibbett D.S."/>
            <person name="Martin F."/>
        </authorList>
    </citation>
    <scope>NUCLEOTIDE SEQUENCE [LARGE SCALE GENOMIC DNA]</scope>
    <source>
        <strain evidence="2">UH-Slu-Lm8-n1</strain>
    </source>
</reference>
<dbReference type="EMBL" id="KN835580">
    <property type="protein sequence ID" value="KIK35886.1"/>
    <property type="molecule type" value="Genomic_DNA"/>
</dbReference>
<gene>
    <name evidence="1" type="ORF">CY34DRAFT_811812</name>
</gene>
<organism evidence="1 2">
    <name type="scientific">Suillus luteus UH-Slu-Lm8-n1</name>
    <dbReference type="NCBI Taxonomy" id="930992"/>
    <lineage>
        <taxon>Eukaryota</taxon>
        <taxon>Fungi</taxon>
        <taxon>Dikarya</taxon>
        <taxon>Basidiomycota</taxon>
        <taxon>Agaricomycotina</taxon>
        <taxon>Agaricomycetes</taxon>
        <taxon>Agaricomycetidae</taxon>
        <taxon>Boletales</taxon>
        <taxon>Suillineae</taxon>
        <taxon>Suillaceae</taxon>
        <taxon>Suillus</taxon>
    </lineage>
</organism>
<protein>
    <submittedName>
        <fullName evidence="1">Uncharacterized protein</fullName>
    </submittedName>
</protein>
<accession>A0A0D0A2E1</accession>
<evidence type="ECO:0000313" key="2">
    <source>
        <dbReference type="Proteomes" id="UP000054485"/>
    </source>
</evidence>
<dbReference type="InParanoid" id="A0A0D0A2E1"/>
<reference evidence="1 2" key="1">
    <citation type="submission" date="2014-04" db="EMBL/GenBank/DDBJ databases">
        <authorList>
            <consortium name="DOE Joint Genome Institute"/>
            <person name="Kuo A."/>
            <person name="Ruytinx J."/>
            <person name="Rineau F."/>
            <person name="Colpaert J."/>
            <person name="Kohler A."/>
            <person name="Nagy L.G."/>
            <person name="Floudas D."/>
            <person name="Copeland A."/>
            <person name="Barry K.W."/>
            <person name="Cichocki N."/>
            <person name="Veneault-Fourrey C."/>
            <person name="LaButti K."/>
            <person name="Lindquist E.A."/>
            <person name="Lipzen A."/>
            <person name="Lundell T."/>
            <person name="Morin E."/>
            <person name="Murat C."/>
            <person name="Sun H."/>
            <person name="Tunlid A."/>
            <person name="Henrissat B."/>
            <person name="Grigoriev I.V."/>
            <person name="Hibbett D.S."/>
            <person name="Martin F."/>
            <person name="Nordberg H.P."/>
            <person name="Cantor M.N."/>
            <person name="Hua S.X."/>
        </authorList>
    </citation>
    <scope>NUCLEOTIDE SEQUENCE [LARGE SCALE GENOMIC DNA]</scope>
    <source>
        <strain evidence="1 2">UH-Slu-Lm8-n1</strain>
    </source>
</reference>